<evidence type="ECO:0000256" key="1">
    <source>
        <dbReference type="SAM" id="MobiDB-lite"/>
    </source>
</evidence>
<dbReference type="AlphaFoldDB" id="A0A1X7URR7"/>
<dbReference type="EnsemblMetazoa" id="Aqu2.1.30361_001">
    <property type="protein sequence ID" value="Aqu2.1.30361_001"/>
    <property type="gene ID" value="Aqu2.1.30361"/>
</dbReference>
<feature type="region of interest" description="Disordered" evidence="1">
    <location>
        <begin position="1"/>
        <end position="27"/>
    </location>
</feature>
<evidence type="ECO:0000313" key="2">
    <source>
        <dbReference type="EnsemblMetazoa" id="Aqu2.1.30361_001"/>
    </source>
</evidence>
<reference evidence="2" key="1">
    <citation type="submission" date="2017-05" db="UniProtKB">
        <authorList>
            <consortium name="EnsemblMetazoa"/>
        </authorList>
    </citation>
    <scope>IDENTIFICATION</scope>
</reference>
<feature type="compositionally biased region" description="Basic and acidic residues" evidence="1">
    <location>
        <begin position="1"/>
        <end position="12"/>
    </location>
</feature>
<proteinExistence type="predicted"/>
<dbReference type="InParanoid" id="A0A1X7URR7"/>
<feature type="compositionally biased region" description="Polar residues" evidence="1">
    <location>
        <begin position="94"/>
        <end position="109"/>
    </location>
</feature>
<sequence length="127" mass="13458">TEHSPAKGKGSEEELGPAAPLEATTIPSATALDIIDATKLKETGSPDPALDTAAEDVVVEEDELEPLPPEAPDVTVTVVELLEVDAEDAMRSPSDLQIINKPETNQTEDAANRDKAMKSNLNTRVQS</sequence>
<feature type="region of interest" description="Disordered" evidence="1">
    <location>
        <begin position="88"/>
        <end position="127"/>
    </location>
</feature>
<name>A0A1X7URR7_AMPQE</name>
<protein>
    <submittedName>
        <fullName evidence="2">Uncharacterized protein</fullName>
    </submittedName>
</protein>
<organism evidence="2">
    <name type="scientific">Amphimedon queenslandica</name>
    <name type="common">Sponge</name>
    <dbReference type="NCBI Taxonomy" id="400682"/>
    <lineage>
        <taxon>Eukaryota</taxon>
        <taxon>Metazoa</taxon>
        <taxon>Porifera</taxon>
        <taxon>Demospongiae</taxon>
        <taxon>Heteroscleromorpha</taxon>
        <taxon>Haplosclerida</taxon>
        <taxon>Niphatidae</taxon>
        <taxon>Amphimedon</taxon>
    </lineage>
</organism>
<accession>A0A1X7URR7</accession>